<evidence type="ECO:0000313" key="2">
    <source>
        <dbReference type="EMBL" id="KAF6818712.1"/>
    </source>
</evidence>
<comment type="caution">
    <text evidence="2">The sequence shown here is derived from an EMBL/GenBank/DDBJ whole genome shotgun (WGS) entry which is preliminary data.</text>
</comment>
<feature type="region of interest" description="Disordered" evidence="1">
    <location>
        <begin position="22"/>
        <end position="66"/>
    </location>
</feature>
<dbReference type="EMBL" id="WIGN01000013">
    <property type="protein sequence ID" value="KAF6818712.1"/>
    <property type="molecule type" value="Genomic_DNA"/>
</dbReference>
<accession>A0A8H6JSP9</accession>
<protein>
    <submittedName>
        <fullName evidence="2">Uncharacterized protein</fullName>
    </submittedName>
</protein>
<evidence type="ECO:0000313" key="3">
    <source>
        <dbReference type="Proteomes" id="UP000652219"/>
    </source>
</evidence>
<keyword evidence="3" id="KW-1185">Reference proteome</keyword>
<feature type="compositionally biased region" description="Basic and acidic residues" evidence="1">
    <location>
        <begin position="22"/>
        <end position="31"/>
    </location>
</feature>
<dbReference type="Proteomes" id="UP000652219">
    <property type="component" value="Unassembled WGS sequence"/>
</dbReference>
<organism evidence="2 3">
    <name type="scientific">Colletotrichum sojae</name>
    <dbReference type="NCBI Taxonomy" id="2175907"/>
    <lineage>
        <taxon>Eukaryota</taxon>
        <taxon>Fungi</taxon>
        <taxon>Dikarya</taxon>
        <taxon>Ascomycota</taxon>
        <taxon>Pezizomycotina</taxon>
        <taxon>Sordariomycetes</taxon>
        <taxon>Hypocreomycetidae</taxon>
        <taxon>Glomerellales</taxon>
        <taxon>Glomerellaceae</taxon>
        <taxon>Colletotrichum</taxon>
        <taxon>Colletotrichum orchidearum species complex</taxon>
    </lineage>
</organism>
<name>A0A8H6JSP9_9PEZI</name>
<gene>
    <name evidence="2" type="ORF">CSOJ01_01665</name>
</gene>
<proteinExistence type="predicted"/>
<sequence>MGTYATFFWQQQVINARALMPEMRRTAHDRGLPAPTQGSSQDGLRGTSLPAQPSLENSPAEPAKKASNIKDTLYPIRYGYLRWSLAYLVGP</sequence>
<reference evidence="2 3" key="1">
    <citation type="journal article" date="2020" name="Phytopathology">
        <title>Genome Sequence Resources of Colletotrichum truncatum, C. plurivorum, C. musicola, and C. sojae: Four Species Pathogenic to Soybean (Glycine max).</title>
        <authorList>
            <person name="Rogerio F."/>
            <person name="Boufleur T.R."/>
            <person name="Ciampi-Guillardi M."/>
            <person name="Sukno S.A."/>
            <person name="Thon M.R."/>
            <person name="Massola Junior N.S."/>
            <person name="Baroncelli R."/>
        </authorList>
    </citation>
    <scope>NUCLEOTIDE SEQUENCE [LARGE SCALE GENOMIC DNA]</scope>
    <source>
        <strain evidence="2 3">LFN0009</strain>
    </source>
</reference>
<evidence type="ECO:0000256" key="1">
    <source>
        <dbReference type="SAM" id="MobiDB-lite"/>
    </source>
</evidence>
<dbReference type="AlphaFoldDB" id="A0A8H6JSP9"/>